<sequence length="189" mass="22017">MKVKFKEVKSQKIKDSFLEALKAYDDLHVHSITLYQKRVKSSTMQAQPIINLSNILSGVKKYRIKLGVFVSSSDTLKVEDVPQEVMKGWFAHELGHLVDYLSYSNLGMIKYGLKYVFSDSFKMKAEHEADYIAIERGFREEIIATKEWLLNHDLVDQGYKNKLNKYYLSIEQVELCNLNEIPFEPIIEK</sequence>
<keyword evidence="2" id="KW-1185">Reference proteome</keyword>
<dbReference type="STRING" id="1028.SAMN05661096_00378"/>
<dbReference type="AlphaFoldDB" id="A0A1X7IAX4"/>
<gene>
    <name evidence="1" type="ORF">SAMN05661096_00378</name>
</gene>
<reference evidence="2" key="1">
    <citation type="submission" date="2017-04" db="EMBL/GenBank/DDBJ databases">
        <authorList>
            <person name="Varghese N."/>
            <person name="Submissions S."/>
        </authorList>
    </citation>
    <scope>NUCLEOTIDE SEQUENCE [LARGE SCALE GENOMIC DNA]</scope>
    <source>
        <strain evidence="2">DSM 4125</strain>
    </source>
</reference>
<organism evidence="1 2">
    <name type="scientific">Marivirga sericea</name>
    <dbReference type="NCBI Taxonomy" id="1028"/>
    <lineage>
        <taxon>Bacteria</taxon>
        <taxon>Pseudomonadati</taxon>
        <taxon>Bacteroidota</taxon>
        <taxon>Cytophagia</taxon>
        <taxon>Cytophagales</taxon>
        <taxon>Marivirgaceae</taxon>
        <taxon>Marivirga</taxon>
    </lineage>
</organism>
<name>A0A1X7IAX4_9BACT</name>
<dbReference type="RefSeq" id="WP_085515391.1">
    <property type="nucleotide sequence ID" value="NZ_FXAW01000001.1"/>
</dbReference>
<dbReference type="EMBL" id="FXAW01000001">
    <property type="protein sequence ID" value="SMG11152.1"/>
    <property type="molecule type" value="Genomic_DNA"/>
</dbReference>
<evidence type="ECO:0000313" key="1">
    <source>
        <dbReference type="EMBL" id="SMG11152.1"/>
    </source>
</evidence>
<evidence type="ECO:0000313" key="2">
    <source>
        <dbReference type="Proteomes" id="UP000193804"/>
    </source>
</evidence>
<proteinExistence type="predicted"/>
<accession>A0A1X7IAX4</accession>
<protein>
    <submittedName>
        <fullName evidence="1">Uncharacterized protein</fullName>
    </submittedName>
</protein>
<dbReference type="OrthoDB" id="1098088at2"/>
<dbReference type="Proteomes" id="UP000193804">
    <property type="component" value="Unassembled WGS sequence"/>
</dbReference>